<proteinExistence type="predicted"/>
<feature type="region of interest" description="Disordered" evidence="1">
    <location>
        <begin position="95"/>
        <end position="135"/>
    </location>
</feature>
<dbReference type="AlphaFoldDB" id="A0A7X6DIP8"/>
<feature type="compositionally biased region" description="Low complexity" evidence="1">
    <location>
        <begin position="36"/>
        <end position="48"/>
    </location>
</feature>
<dbReference type="RefSeq" id="WP_168108887.1">
    <property type="nucleotide sequence ID" value="NZ_VTOX01000007.1"/>
</dbReference>
<keyword evidence="3" id="KW-1185">Reference proteome</keyword>
<name>A0A7X6DIP8_9BURK</name>
<reference evidence="2 3" key="1">
    <citation type="journal article" date="2020" name="Nature">
        <title>Bacterial chemolithoautotrophy via manganese oxidation.</title>
        <authorList>
            <person name="Yu H."/>
            <person name="Leadbetter J.R."/>
        </authorList>
    </citation>
    <scope>NUCLEOTIDE SEQUENCE [LARGE SCALE GENOMIC DNA]</scope>
    <source>
        <strain evidence="2 3">RBP-1</strain>
    </source>
</reference>
<comment type="caution">
    <text evidence="2">The sequence shown here is derived from an EMBL/GenBank/DDBJ whole genome shotgun (WGS) entry which is preliminary data.</text>
</comment>
<evidence type="ECO:0000256" key="1">
    <source>
        <dbReference type="SAM" id="MobiDB-lite"/>
    </source>
</evidence>
<evidence type="ECO:0000313" key="3">
    <source>
        <dbReference type="Proteomes" id="UP000521868"/>
    </source>
</evidence>
<dbReference type="EMBL" id="VTOX01000007">
    <property type="protein sequence ID" value="NKE67758.1"/>
    <property type="molecule type" value="Genomic_DNA"/>
</dbReference>
<gene>
    <name evidence="2" type="ORF">RAMLITH_18205</name>
</gene>
<accession>A0A7X6DIP8</accession>
<dbReference type="Proteomes" id="UP000521868">
    <property type="component" value="Unassembled WGS sequence"/>
</dbReference>
<protein>
    <submittedName>
        <fullName evidence="2">Uncharacterized protein</fullName>
    </submittedName>
</protein>
<feature type="region of interest" description="Disordered" evidence="1">
    <location>
        <begin position="1"/>
        <end position="50"/>
    </location>
</feature>
<sequence>MTATFAPPTSPTPPTDGLQLRASPQLEAVPLHRPRPASAPASATATPTGVSGRTLGNSPLWLLVGLAALASAGWLLERRRRRELETEKDSVLWAGVQPPGSSIITELSDGEADDDDAPSRPPLPSAAPPTTAGARREATLTDLHELDGRLRRRRASGDLLAAVLLLQQHVADFRFTSPWVFLELRELYHLLSRERDWELAREVFQLRFGQRAPLWQAPSTAEAQLADDRVICDELVPQWPFREARVAMLRWVLGEPETPGEPYHPPVLALGVYRDLLFLDRLLDRVLITRAPAVDSLL</sequence>
<organism evidence="2 3">
    <name type="scientific">Ramlibacter lithotrophicus</name>
    <dbReference type="NCBI Taxonomy" id="2606681"/>
    <lineage>
        <taxon>Bacteria</taxon>
        <taxon>Pseudomonadati</taxon>
        <taxon>Pseudomonadota</taxon>
        <taxon>Betaproteobacteria</taxon>
        <taxon>Burkholderiales</taxon>
        <taxon>Comamonadaceae</taxon>
        <taxon>Ramlibacter</taxon>
    </lineage>
</organism>
<evidence type="ECO:0000313" key="2">
    <source>
        <dbReference type="EMBL" id="NKE67758.1"/>
    </source>
</evidence>